<organism evidence="3 4">
    <name type="scientific">Gelatiniphilus marinus</name>
    <dbReference type="NCBI Taxonomy" id="1759464"/>
    <lineage>
        <taxon>Bacteria</taxon>
        <taxon>Pseudomonadati</taxon>
        <taxon>Bacteroidota</taxon>
        <taxon>Flavobacteriia</taxon>
        <taxon>Flavobacteriales</taxon>
        <taxon>Flavobacteriaceae</taxon>
        <taxon>Gelatiniphilus</taxon>
    </lineage>
</organism>
<proteinExistence type="inferred from homology"/>
<reference evidence="4" key="1">
    <citation type="journal article" date="2019" name="Int. J. Syst. Evol. Microbiol.">
        <title>The Global Catalogue of Microorganisms (GCM) 10K type strain sequencing project: providing services to taxonomists for standard genome sequencing and annotation.</title>
        <authorList>
            <consortium name="The Broad Institute Genomics Platform"/>
            <consortium name="The Broad Institute Genome Sequencing Center for Infectious Disease"/>
            <person name="Wu L."/>
            <person name="Ma J."/>
        </authorList>
    </citation>
    <scope>NUCLEOTIDE SEQUENCE [LARGE SCALE GENOMIC DNA]</scope>
    <source>
        <strain evidence="4">KCTC 42903</strain>
    </source>
</reference>
<dbReference type="InterPro" id="IPR052369">
    <property type="entry name" value="UG_Glycosaminoglycan_Hydrolase"/>
</dbReference>
<dbReference type="PANTHER" id="PTHR36845:SF1">
    <property type="entry name" value="HYDROLASE, PUTATIVE (AFU_ORTHOLOGUE AFUA_7G05090)-RELATED"/>
    <property type="match status" value="1"/>
</dbReference>
<evidence type="ECO:0000256" key="1">
    <source>
        <dbReference type="ARBA" id="ARBA00022801"/>
    </source>
</evidence>
<gene>
    <name evidence="3" type="ORF">ACFSQS_12815</name>
</gene>
<dbReference type="EMBL" id="JBHULK010000005">
    <property type="protein sequence ID" value="MFD2535990.1"/>
    <property type="molecule type" value="Genomic_DNA"/>
</dbReference>
<dbReference type="SUPFAM" id="SSF48208">
    <property type="entry name" value="Six-hairpin glycosidases"/>
    <property type="match status" value="1"/>
</dbReference>
<comment type="similarity">
    <text evidence="2">Belongs to the glycosyl hydrolase 88 family.</text>
</comment>
<dbReference type="InterPro" id="IPR008928">
    <property type="entry name" value="6-hairpin_glycosidase_sf"/>
</dbReference>
<protein>
    <submittedName>
        <fullName evidence="3">Glucuronyl hydrolase</fullName>
    </submittedName>
</protein>
<dbReference type="GO" id="GO:0016787">
    <property type="term" value="F:hydrolase activity"/>
    <property type="evidence" value="ECO:0007669"/>
    <property type="project" value="UniProtKB-KW"/>
</dbReference>
<evidence type="ECO:0000313" key="3">
    <source>
        <dbReference type="EMBL" id="MFD2535990.1"/>
    </source>
</evidence>
<name>A0ABW5JW69_9FLAO</name>
<evidence type="ECO:0000256" key="2">
    <source>
        <dbReference type="ARBA" id="ARBA00038358"/>
    </source>
</evidence>
<evidence type="ECO:0000313" key="4">
    <source>
        <dbReference type="Proteomes" id="UP001597441"/>
    </source>
</evidence>
<dbReference type="InterPro" id="IPR012341">
    <property type="entry name" value="6hp_glycosidase-like_sf"/>
</dbReference>
<dbReference type="Proteomes" id="UP001597441">
    <property type="component" value="Unassembled WGS sequence"/>
</dbReference>
<dbReference type="PANTHER" id="PTHR36845">
    <property type="entry name" value="HYDROLASE, PUTATIVE (AFU_ORTHOLOGUE AFUA_7G05090)-RELATED"/>
    <property type="match status" value="1"/>
</dbReference>
<dbReference type="RefSeq" id="WP_388019558.1">
    <property type="nucleotide sequence ID" value="NZ_JBHUDT010000005.1"/>
</dbReference>
<dbReference type="Gene3D" id="1.50.10.10">
    <property type="match status" value="1"/>
</dbReference>
<keyword evidence="4" id="KW-1185">Reference proteome</keyword>
<keyword evidence="1 3" id="KW-0378">Hydrolase</keyword>
<comment type="caution">
    <text evidence="3">The sequence shown here is derived from an EMBL/GenBank/DDBJ whole genome shotgun (WGS) entry which is preliminary data.</text>
</comment>
<accession>A0ABW5JW69</accession>
<sequence>MKTLFKVSLFLIIIILKQGCKEIHSDLESYEAIIQKSAEKYSDMNKIIYPKINNKNFIPRTINKTGDVRLVNIYDWTSGFYAGSLWYLNFLTEDKKWEKLALEYTKKLDSIQYWEGNHDVGFIMECSYGNALKKTTSKAFESVIVQTAKSLATRFHPKAGIIQSWNSNEKWNCPVIIDNMMNLELLFHATKISSDSTYYNIAVSHANKTIENHFRSDNSSYHVLNYDVNTGEILNRNTHQGLTDDSAWARGQAWGLYGFTVCYRETKDSKYLNQAIKIADYIKTHPNLPEDNIPYWDYNAPASNETPRDASAAAITASALYQLSTFTKSKEDGKKYKKFSDEIMQSLCSPTYFADKGTNADFLLKHSVGSIPHGVEIDVPLNYADYYFLEALYRLKNFK</sequence>